<accession>Q1JKD9</accession>
<sequence>MTVKVLLLGGICLEYDKINHYLVDIFNRILVIEEMSLKTSQFNDVSLKEMHTIEIIGKYDQVTPSDIARELMVTLGTVTTSLNKLEAKGYIARTRSRSDRRVVYLSLTKRGRLLDRLHAKFHKNMVGHVIADMSDEEMQALVRGLGNLHQFLEDLV</sequence>
<dbReference type="InterPro" id="IPR036390">
    <property type="entry name" value="WH_DNA-bd_sf"/>
</dbReference>
<dbReference type="PROSITE" id="PS50995">
    <property type="entry name" value="HTH_MARR_2"/>
    <property type="match status" value="1"/>
</dbReference>
<name>Q1JKD9_STRPC</name>
<evidence type="ECO:0000313" key="5">
    <source>
        <dbReference type="EMBL" id="ABF32684.1"/>
    </source>
</evidence>
<dbReference type="PRINTS" id="PR00598">
    <property type="entry name" value="HTHMARR"/>
</dbReference>
<keyword evidence="1" id="KW-0805">Transcription regulation</keyword>
<evidence type="ECO:0000313" key="6">
    <source>
        <dbReference type="Proteomes" id="UP000002433"/>
    </source>
</evidence>
<evidence type="ECO:0000256" key="3">
    <source>
        <dbReference type="ARBA" id="ARBA00023163"/>
    </source>
</evidence>
<dbReference type="Proteomes" id="UP000002433">
    <property type="component" value="Chromosome"/>
</dbReference>
<dbReference type="InterPro" id="IPR036388">
    <property type="entry name" value="WH-like_DNA-bd_sf"/>
</dbReference>
<evidence type="ECO:0000256" key="2">
    <source>
        <dbReference type="ARBA" id="ARBA00023125"/>
    </source>
</evidence>
<proteinExistence type="predicted"/>
<dbReference type="AlphaFoldDB" id="Q1JKD9"/>
<dbReference type="KEGG" id="spk:MGAS9429_Spy1497"/>
<dbReference type="InterPro" id="IPR011991">
    <property type="entry name" value="ArsR-like_HTH"/>
</dbReference>
<dbReference type="SMART" id="SM00347">
    <property type="entry name" value="HTH_MARR"/>
    <property type="match status" value="1"/>
</dbReference>
<dbReference type="Pfam" id="PF01047">
    <property type="entry name" value="MarR"/>
    <property type="match status" value="1"/>
</dbReference>
<dbReference type="PANTHER" id="PTHR42756:SF1">
    <property type="entry name" value="TRANSCRIPTIONAL REPRESSOR OF EMRAB OPERON"/>
    <property type="match status" value="1"/>
</dbReference>
<dbReference type="GO" id="GO:0003677">
    <property type="term" value="F:DNA binding"/>
    <property type="evidence" value="ECO:0007669"/>
    <property type="project" value="UniProtKB-KW"/>
</dbReference>
<feature type="domain" description="HTH marR-type" evidence="4">
    <location>
        <begin position="15"/>
        <end position="150"/>
    </location>
</feature>
<organism evidence="5 6">
    <name type="scientific">Streptococcus pyogenes serotype M12 (strain MGAS9429)</name>
    <dbReference type="NCBI Taxonomy" id="370551"/>
    <lineage>
        <taxon>Bacteria</taxon>
        <taxon>Bacillati</taxon>
        <taxon>Bacillota</taxon>
        <taxon>Bacilli</taxon>
        <taxon>Lactobacillales</taxon>
        <taxon>Streptococcaceae</taxon>
        <taxon>Streptococcus</taxon>
    </lineage>
</organism>
<dbReference type="CDD" id="cd00090">
    <property type="entry name" value="HTH_ARSR"/>
    <property type="match status" value="1"/>
</dbReference>
<dbReference type="Gene3D" id="1.10.10.10">
    <property type="entry name" value="Winged helix-like DNA-binding domain superfamily/Winged helix DNA-binding domain"/>
    <property type="match status" value="1"/>
</dbReference>
<evidence type="ECO:0000256" key="1">
    <source>
        <dbReference type="ARBA" id="ARBA00023015"/>
    </source>
</evidence>
<keyword evidence="2" id="KW-0238">DNA-binding</keyword>
<evidence type="ECO:0000259" key="4">
    <source>
        <dbReference type="PROSITE" id="PS50995"/>
    </source>
</evidence>
<dbReference type="InterPro" id="IPR000835">
    <property type="entry name" value="HTH_MarR-typ"/>
</dbReference>
<dbReference type="GO" id="GO:0003700">
    <property type="term" value="F:DNA-binding transcription factor activity"/>
    <property type="evidence" value="ECO:0007669"/>
    <property type="project" value="InterPro"/>
</dbReference>
<reference evidence="5 6" key="1">
    <citation type="journal article" date="2006" name="Proc. Natl. Acad. Sci. U.S.A.">
        <title>Molecular genetic anatomy of inter- and intraserotype variation in the human bacterial pathogen group A Streptococcus.</title>
        <authorList>
            <person name="Beres S.B."/>
            <person name="Richter E.W."/>
            <person name="Nagiec M.J."/>
            <person name="Sumby P."/>
            <person name="Porcella S.F."/>
            <person name="DeLeo F.R."/>
            <person name="Musser J.M."/>
        </authorList>
    </citation>
    <scope>NUCLEOTIDE SEQUENCE [LARGE SCALE GENOMIC DNA]</scope>
    <source>
        <strain evidence="5 6">MGAS9429</strain>
    </source>
</reference>
<keyword evidence="3" id="KW-0804">Transcription</keyword>
<gene>
    <name evidence="5" type="ordered locus">MGAS9429_Spy1497</name>
</gene>
<dbReference type="PANTHER" id="PTHR42756">
    <property type="entry name" value="TRANSCRIPTIONAL REGULATOR, MARR"/>
    <property type="match status" value="1"/>
</dbReference>
<dbReference type="HOGENOM" id="CLU_083287_11_1_9"/>
<protein>
    <submittedName>
        <fullName evidence="5">Transcriptional regulator, MarR family</fullName>
    </submittedName>
</protein>
<dbReference type="SUPFAM" id="SSF46785">
    <property type="entry name" value="Winged helix' DNA-binding domain"/>
    <property type="match status" value="1"/>
</dbReference>
<dbReference type="EMBL" id="CP000259">
    <property type="protein sequence ID" value="ABF32684.1"/>
    <property type="molecule type" value="Genomic_DNA"/>
</dbReference>